<dbReference type="EMBL" id="KV010757">
    <property type="protein sequence ID" value="KZV26942.1"/>
    <property type="molecule type" value="Genomic_DNA"/>
</dbReference>
<gene>
    <name evidence="1" type="ORF">F511_40213</name>
</gene>
<reference evidence="1 2" key="1">
    <citation type="journal article" date="2015" name="Proc. Natl. Acad. Sci. U.S.A.">
        <title>The resurrection genome of Boea hygrometrica: A blueprint for survival of dehydration.</title>
        <authorList>
            <person name="Xiao L."/>
            <person name="Yang G."/>
            <person name="Zhang L."/>
            <person name="Yang X."/>
            <person name="Zhao S."/>
            <person name="Ji Z."/>
            <person name="Zhou Q."/>
            <person name="Hu M."/>
            <person name="Wang Y."/>
            <person name="Chen M."/>
            <person name="Xu Y."/>
            <person name="Jin H."/>
            <person name="Xiao X."/>
            <person name="Hu G."/>
            <person name="Bao F."/>
            <person name="Hu Y."/>
            <person name="Wan P."/>
            <person name="Li L."/>
            <person name="Deng X."/>
            <person name="Kuang T."/>
            <person name="Xiang C."/>
            <person name="Zhu J.K."/>
            <person name="Oliver M.J."/>
            <person name="He Y."/>
        </authorList>
    </citation>
    <scope>NUCLEOTIDE SEQUENCE [LARGE SCALE GENOMIC DNA]</scope>
    <source>
        <strain evidence="2">cv. XS01</strain>
    </source>
</reference>
<protein>
    <submittedName>
        <fullName evidence="1">Uncharacterized protein</fullName>
    </submittedName>
</protein>
<name>A0A2Z7B5Z6_9LAMI</name>
<evidence type="ECO:0000313" key="2">
    <source>
        <dbReference type="Proteomes" id="UP000250235"/>
    </source>
</evidence>
<organism evidence="1 2">
    <name type="scientific">Dorcoceras hygrometricum</name>
    <dbReference type="NCBI Taxonomy" id="472368"/>
    <lineage>
        <taxon>Eukaryota</taxon>
        <taxon>Viridiplantae</taxon>
        <taxon>Streptophyta</taxon>
        <taxon>Embryophyta</taxon>
        <taxon>Tracheophyta</taxon>
        <taxon>Spermatophyta</taxon>
        <taxon>Magnoliopsida</taxon>
        <taxon>eudicotyledons</taxon>
        <taxon>Gunneridae</taxon>
        <taxon>Pentapetalae</taxon>
        <taxon>asterids</taxon>
        <taxon>lamiids</taxon>
        <taxon>Lamiales</taxon>
        <taxon>Gesneriaceae</taxon>
        <taxon>Didymocarpoideae</taxon>
        <taxon>Trichosporeae</taxon>
        <taxon>Loxocarpinae</taxon>
        <taxon>Dorcoceras</taxon>
    </lineage>
</organism>
<keyword evidence="2" id="KW-1185">Reference proteome</keyword>
<dbReference type="Proteomes" id="UP000250235">
    <property type="component" value="Unassembled WGS sequence"/>
</dbReference>
<evidence type="ECO:0000313" key="1">
    <source>
        <dbReference type="EMBL" id="KZV26942.1"/>
    </source>
</evidence>
<proteinExistence type="predicted"/>
<dbReference type="AlphaFoldDB" id="A0A2Z7B5Z6"/>
<sequence length="246" mass="28129">MLTEAHGWEPRSANAITTKTTYWKLRPRLGTRPHHKETKFYLHYKRTIEKQLRVPQLANHSLQKWYKMEDLPERSPTLPQTYQTMAGNDGKSSEKLTVNSTRVRRTEVDNRENISLNFASKRCVPTYVNNVAQTQQLVANPSSGFLSANQKRRRTTYVIQTLALAQNNQTQATVELTIIDICSQLDNQTTHMQTNLSQLVPDATLKNGVAPTYQNATILPSTNKIKKWLDTNTLPDFTKTQCIQIS</sequence>
<accession>A0A2Z7B5Z6</accession>